<protein>
    <recommendedName>
        <fullName evidence="3 15">Crossover junction endodeoxyribonuclease rusA</fullName>
        <ecNumber evidence="14 15">3.1.21.10</ecNumber>
    </recommendedName>
</protein>
<evidence type="ECO:0000256" key="14">
    <source>
        <dbReference type="ARBA" id="ARBA00029488"/>
    </source>
</evidence>
<dbReference type="GO" id="GO:0000287">
    <property type="term" value="F:magnesium ion binding"/>
    <property type="evidence" value="ECO:0007669"/>
    <property type="project" value="InterPro"/>
</dbReference>
<accession>A0A437QDX8</accession>
<gene>
    <name evidence="16" type="ORF">EOE65_03310</name>
</gene>
<dbReference type="InterPro" id="IPR008822">
    <property type="entry name" value="Endonuclease_RusA-like"/>
</dbReference>
<keyword evidence="10" id="KW-0233">DNA recombination</keyword>
<dbReference type="Pfam" id="PF05866">
    <property type="entry name" value="RusA"/>
    <property type="match status" value="1"/>
</dbReference>
<comment type="subunit">
    <text evidence="2">Homodimer.</text>
</comment>
<evidence type="ECO:0000256" key="13">
    <source>
        <dbReference type="ARBA" id="ARBA00029354"/>
    </source>
</evidence>
<dbReference type="InterPro" id="IPR016281">
    <property type="entry name" value="Endonuclease_RusA"/>
</dbReference>
<dbReference type="SUPFAM" id="SSF103084">
    <property type="entry name" value="Holliday junction resolvase RusA"/>
    <property type="match status" value="1"/>
</dbReference>
<comment type="caution">
    <text evidence="16">The sequence shown here is derived from an EMBL/GenBank/DDBJ whole genome shotgun (WGS) entry which is preliminary data.</text>
</comment>
<dbReference type="InterPro" id="IPR036614">
    <property type="entry name" value="RusA-like_sf"/>
</dbReference>
<comment type="function">
    <text evidence="12">Endonuclease that resolves Holliday junction intermediates made during homologous genetic recombination and DNA repair. Exhibits sequence and structure-selective cleavage of four-way DNA junctions, where it introduces symmetrical nicks in two strands of the same polarity at the 5' side of CC dinucleotides. Corrects the defects in genetic recombination and DNA repair associated with inactivation of RuvAB or RuvC.</text>
</comment>
<evidence type="ECO:0000256" key="9">
    <source>
        <dbReference type="ARBA" id="ARBA00022842"/>
    </source>
</evidence>
<evidence type="ECO:0000256" key="7">
    <source>
        <dbReference type="ARBA" id="ARBA00022763"/>
    </source>
</evidence>
<keyword evidence="6 15" id="KW-0255">Endonuclease</keyword>
<dbReference type="PIRSF" id="PIRSF001007">
    <property type="entry name" value="RusA"/>
    <property type="match status" value="1"/>
</dbReference>
<evidence type="ECO:0000256" key="10">
    <source>
        <dbReference type="ARBA" id="ARBA00023172"/>
    </source>
</evidence>
<dbReference type="EC" id="3.1.21.10" evidence="14 15"/>
<keyword evidence="9" id="KW-0460">Magnesium</keyword>
<comment type="cofactor">
    <cofactor evidence="1">
        <name>Mg(2+)</name>
        <dbReference type="ChEBI" id="CHEBI:18420"/>
    </cofactor>
</comment>
<comment type="function">
    <text evidence="15">Endonuclease that resolves Holliday junction intermediates made during homologous genetic recombination and DNA repair. Exhibits sequence and structure-selective cleavage of four-way DNA junctions, where it introduces symmetrical nicks in two strands of the same polarity at the 5' side of dinucleotides. Corrects the defects in genetic recombination and DNA repair associated with inactivation of ruvAB or ruvC.</text>
</comment>
<evidence type="ECO:0000256" key="1">
    <source>
        <dbReference type="ARBA" id="ARBA00001946"/>
    </source>
</evidence>
<reference evidence="16 17" key="1">
    <citation type="submission" date="2019-01" db="EMBL/GenBank/DDBJ databases">
        <authorList>
            <person name="Chen W.-M."/>
        </authorList>
    </citation>
    <scope>NUCLEOTIDE SEQUENCE [LARGE SCALE GENOMIC DNA]</scope>
    <source>
        <strain evidence="16 17">HPM-16</strain>
    </source>
</reference>
<sequence length="119" mass="13207">MIEFSIPFPPSVNNITAVAKGRKIMSKRGRQFKKDAVAAIKPQYRGPVQTGRLALRLTLYPPCRRKRDIDNYSKGVLDAITAANVWADDELVDDIRVIRGPVVKGGACFVEISKFEGMS</sequence>
<comment type="similarity">
    <text evidence="15">Belongs to the rusA family.</text>
</comment>
<proteinExistence type="inferred from homology"/>
<organism evidence="16 17">
    <name type="scientific">Neptunomonas marina</name>
    <dbReference type="NCBI Taxonomy" id="1815562"/>
    <lineage>
        <taxon>Bacteria</taxon>
        <taxon>Pseudomonadati</taxon>
        <taxon>Pseudomonadota</taxon>
        <taxon>Gammaproteobacteria</taxon>
        <taxon>Oceanospirillales</taxon>
        <taxon>Oceanospirillaceae</taxon>
        <taxon>Neptunomonas</taxon>
    </lineage>
</organism>
<evidence type="ECO:0000256" key="15">
    <source>
        <dbReference type="PIRNR" id="PIRNR001007"/>
    </source>
</evidence>
<dbReference type="EMBL" id="SACQ01000001">
    <property type="protein sequence ID" value="RVU32696.1"/>
    <property type="molecule type" value="Genomic_DNA"/>
</dbReference>
<keyword evidence="4 15" id="KW-0540">Nuclease</keyword>
<name>A0A437QDX8_9GAMM</name>
<evidence type="ECO:0000256" key="4">
    <source>
        <dbReference type="ARBA" id="ARBA00022722"/>
    </source>
</evidence>
<evidence type="ECO:0000256" key="2">
    <source>
        <dbReference type="ARBA" id="ARBA00011738"/>
    </source>
</evidence>
<keyword evidence="5" id="KW-0479">Metal-binding</keyword>
<comment type="catalytic activity">
    <reaction evidence="13 15">
        <text>Endonucleolytic cleavage at a junction such as a reciprocal single-stranded crossover between two homologous DNA duplexes (Holliday junction).</text>
        <dbReference type="EC" id="3.1.21.10"/>
    </reaction>
</comment>
<dbReference type="RefSeq" id="WP_127692864.1">
    <property type="nucleotide sequence ID" value="NZ_SACQ01000001.1"/>
</dbReference>
<keyword evidence="7 15" id="KW-0227">DNA damage</keyword>
<evidence type="ECO:0000313" key="16">
    <source>
        <dbReference type="EMBL" id="RVU32696.1"/>
    </source>
</evidence>
<evidence type="ECO:0000256" key="11">
    <source>
        <dbReference type="ARBA" id="ARBA00023204"/>
    </source>
</evidence>
<evidence type="ECO:0000256" key="5">
    <source>
        <dbReference type="ARBA" id="ARBA00022723"/>
    </source>
</evidence>
<evidence type="ECO:0000313" key="17">
    <source>
        <dbReference type="Proteomes" id="UP000282818"/>
    </source>
</evidence>
<evidence type="ECO:0000256" key="8">
    <source>
        <dbReference type="ARBA" id="ARBA00022801"/>
    </source>
</evidence>
<keyword evidence="17" id="KW-1185">Reference proteome</keyword>
<dbReference type="AlphaFoldDB" id="A0A437QDX8"/>
<evidence type="ECO:0000256" key="6">
    <source>
        <dbReference type="ARBA" id="ARBA00022759"/>
    </source>
</evidence>
<dbReference type="Proteomes" id="UP000282818">
    <property type="component" value="Unassembled WGS sequence"/>
</dbReference>
<evidence type="ECO:0000256" key="12">
    <source>
        <dbReference type="ARBA" id="ARBA00024745"/>
    </source>
</evidence>
<evidence type="ECO:0000256" key="3">
    <source>
        <dbReference type="ARBA" id="ARBA00014885"/>
    </source>
</evidence>
<dbReference type="GO" id="GO:0006310">
    <property type="term" value="P:DNA recombination"/>
    <property type="evidence" value="ECO:0007669"/>
    <property type="project" value="UniProtKB-KW"/>
</dbReference>
<keyword evidence="11 15" id="KW-0234">DNA repair</keyword>
<dbReference type="GO" id="GO:0006281">
    <property type="term" value="P:DNA repair"/>
    <property type="evidence" value="ECO:0007669"/>
    <property type="project" value="UniProtKB-KW"/>
</dbReference>
<dbReference type="GO" id="GO:0008821">
    <property type="term" value="F:crossover junction DNA endonuclease activity"/>
    <property type="evidence" value="ECO:0007669"/>
    <property type="project" value="UniProtKB-EC"/>
</dbReference>
<keyword evidence="8 15" id="KW-0378">Hydrolase</keyword>
<dbReference type="Gene3D" id="3.30.1330.70">
    <property type="entry name" value="Holliday junction resolvase RusA"/>
    <property type="match status" value="1"/>
</dbReference>